<feature type="domain" description="PAS" evidence="12">
    <location>
        <begin position="140"/>
        <end position="184"/>
    </location>
</feature>
<evidence type="ECO:0000259" key="12">
    <source>
        <dbReference type="PROSITE" id="PS50112"/>
    </source>
</evidence>
<evidence type="ECO:0000256" key="8">
    <source>
        <dbReference type="ARBA" id="ARBA00023026"/>
    </source>
</evidence>
<dbReference type="Gene3D" id="3.40.50.2300">
    <property type="match status" value="1"/>
</dbReference>
<dbReference type="PROSITE" id="PS50110">
    <property type="entry name" value="RESPONSE_REGULATORY"/>
    <property type="match status" value="1"/>
</dbReference>
<evidence type="ECO:0000313" key="15">
    <source>
        <dbReference type="Proteomes" id="UP000050360"/>
    </source>
</evidence>
<dbReference type="InterPro" id="IPR035965">
    <property type="entry name" value="PAS-like_dom_sf"/>
</dbReference>
<comment type="catalytic activity">
    <reaction evidence="1">
        <text>ATP + protein L-histidine = ADP + protein N-phospho-L-histidine.</text>
        <dbReference type="EC" id="2.7.13.3"/>
    </reaction>
</comment>
<organism evidence="14 15">
    <name type="scientific">Candidatus Methanoperedens nitratireducens</name>
    <dbReference type="NCBI Taxonomy" id="1392998"/>
    <lineage>
        <taxon>Archaea</taxon>
        <taxon>Methanobacteriati</taxon>
        <taxon>Methanobacteriota</taxon>
        <taxon>Stenosarchaea group</taxon>
        <taxon>Methanomicrobia</taxon>
        <taxon>Methanosarcinales</taxon>
        <taxon>ANME-2 cluster</taxon>
        <taxon>Candidatus Methanoperedentaceae</taxon>
        <taxon>Candidatus Methanoperedens</taxon>
    </lineage>
</organism>
<dbReference type="SMART" id="SM00091">
    <property type="entry name" value="PAS"/>
    <property type="match status" value="1"/>
</dbReference>
<dbReference type="Pfam" id="PF02518">
    <property type="entry name" value="HATPase_c"/>
    <property type="match status" value="1"/>
</dbReference>
<dbReference type="InterPro" id="IPR003594">
    <property type="entry name" value="HATPase_dom"/>
</dbReference>
<dbReference type="Gene3D" id="3.30.450.20">
    <property type="entry name" value="PAS domain"/>
    <property type="match status" value="1"/>
</dbReference>
<dbReference type="InterPro" id="IPR036890">
    <property type="entry name" value="HATPase_C_sf"/>
</dbReference>
<dbReference type="InterPro" id="IPR001789">
    <property type="entry name" value="Sig_transdc_resp-reg_receiver"/>
</dbReference>
<dbReference type="CDD" id="cd00156">
    <property type="entry name" value="REC"/>
    <property type="match status" value="1"/>
</dbReference>
<dbReference type="SMART" id="SM00086">
    <property type="entry name" value="PAC"/>
    <property type="match status" value="1"/>
</dbReference>
<feature type="domain" description="PAC" evidence="13">
    <location>
        <begin position="212"/>
        <end position="264"/>
    </location>
</feature>
<evidence type="ECO:0000256" key="1">
    <source>
        <dbReference type="ARBA" id="ARBA00000085"/>
    </source>
</evidence>
<dbReference type="PATRIC" id="fig|1719120.3.peg.2832"/>
<evidence type="ECO:0000259" key="11">
    <source>
        <dbReference type="PROSITE" id="PS50110"/>
    </source>
</evidence>
<dbReference type="EC" id="2.7.13.3" evidence="2"/>
<dbReference type="GO" id="GO:0004673">
    <property type="term" value="F:protein histidine kinase activity"/>
    <property type="evidence" value="ECO:0007669"/>
    <property type="project" value="UniProtKB-EC"/>
</dbReference>
<dbReference type="SMART" id="SM00448">
    <property type="entry name" value="REC"/>
    <property type="match status" value="1"/>
</dbReference>
<dbReference type="SUPFAM" id="SSF55874">
    <property type="entry name" value="ATPase domain of HSP90 chaperone/DNA topoisomerase II/histidine kinase"/>
    <property type="match status" value="1"/>
</dbReference>
<evidence type="ECO:0000256" key="6">
    <source>
        <dbReference type="ARBA" id="ARBA00022777"/>
    </source>
</evidence>
<dbReference type="PROSITE" id="PS50113">
    <property type="entry name" value="PAC"/>
    <property type="match status" value="1"/>
</dbReference>
<dbReference type="PANTHER" id="PTHR41523:SF8">
    <property type="entry name" value="ETHYLENE RESPONSE SENSOR PROTEIN"/>
    <property type="match status" value="1"/>
</dbReference>
<reference evidence="14 15" key="1">
    <citation type="submission" date="2015-09" db="EMBL/GenBank/DDBJ databases">
        <title>A metagenomics-based metabolic model of nitrate-dependent anaerobic oxidation of methane by Methanoperedens-like archaea.</title>
        <authorList>
            <person name="Arshad A."/>
            <person name="Speth D.R."/>
            <person name="De Graaf R.M."/>
            <person name="Op Den Camp H.J."/>
            <person name="Jetten M.S."/>
            <person name="Welte C.U."/>
        </authorList>
    </citation>
    <scope>NUCLEOTIDE SEQUENCE [LARGE SCALE GENOMIC DNA]</scope>
</reference>
<dbReference type="AlphaFoldDB" id="A0A0P7ZGP6"/>
<dbReference type="PROSITE" id="PS50112">
    <property type="entry name" value="PAS"/>
    <property type="match status" value="1"/>
</dbReference>
<evidence type="ECO:0000256" key="10">
    <source>
        <dbReference type="SAM" id="Coils"/>
    </source>
</evidence>
<dbReference type="Proteomes" id="UP000050360">
    <property type="component" value="Unassembled WGS sequence"/>
</dbReference>
<feature type="coiled-coil region" evidence="10">
    <location>
        <begin position="114"/>
        <end position="150"/>
    </location>
</feature>
<dbReference type="GO" id="GO:0000160">
    <property type="term" value="P:phosphorelay signal transduction system"/>
    <property type="evidence" value="ECO:0007669"/>
    <property type="project" value="InterPro"/>
</dbReference>
<dbReference type="Pfam" id="PF00072">
    <property type="entry name" value="Response_reg"/>
    <property type="match status" value="1"/>
</dbReference>
<feature type="modified residue" description="4-aspartylphosphate" evidence="9">
    <location>
        <position position="57"/>
    </location>
</feature>
<evidence type="ECO:0000259" key="13">
    <source>
        <dbReference type="PROSITE" id="PS50113"/>
    </source>
</evidence>
<dbReference type="SUPFAM" id="SSF52172">
    <property type="entry name" value="CheY-like"/>
    <property type="match status" value="1"/>
</dbReference>
<dbReference type="NCBIfam" id="TIGR00229">
    <property type="entry name" value="sensory_box"/>
    <property type="match status" value="1"/>
</dbReference>
<evidence type="ECO:0000256" key="4">
    <source>
        <dbReference type="ARBA" id="ARBA00022679"/>
    </source>
</evidence>
<keyword evidence="5" id="KW-0547">Nucleotide-binding</keyword>
<evidence type="ECO:0000256" key="5">
    <source>
        <dbReference type="ARBA" id="ARBA00022741"/>
    </source>
</evidence>
<dbReference type="Pfam" id="PF13426">
    <property type="entry name" value="PAS_9"/>
    <property type="match status" value="1"/>
</dbReference>
<accession>A0A0P7ZGP6</accession>
<dbReference type="InterPro" id="IPR001610">
    <property type="entry name" value="PAC"/>
</dbReference>
<keyword evidence="8" id="KW-0843">Virulence</keyword>
<proteinExistence type="predicted"/>
<keyword evidence="7" id="KW-0067">ATP-binding</keyword>
<dbReference type="Gene3D" id="3.30.565.10">
    <property type="entry name" value="Histidine kinase-like ATPase, C-terminal domain"/>
    <property type="match status" value="1"/>
</dbReference>
<dbReference type="InterPro" id="IPR000014">
    <property type="entry name" value="PAS"/>
</dbReference>
<evidence type="ECO:0000313" key="14">
    <source>
        <dbReference type="EMBL" id="KPQ42849.1"/>
    </source>
</evidence>
<keyword evidence="6 14" id="KW-0418">Kinase</keyword>
<dbReference type="EMBL" id="LKCM01000200">
    <property type="protein sequence ID" value="KPQ42849.1"/>
    <property type="molecule type" value="Genomic_DNA"/>
</dbReference>
<dbReference type="SUPFAM" id="SSF55785">
    <property type="entry name" value="PYP-like sensor domain (PAS domain)"/>
    <property type="match status" value="1"/>
</dbReference>
<protein>
    <recommendedName>
        <fullName evidence="2">histidine kinase</fullName>
        <ecNumber evidence="2">2.7.13.3</ecNumber>
    </recommendedName>
</protein>
<keyword evidence="4" id="KW-0808">Transferase</keyword>
<evidence type="ECO:0000256" key="3">
    <source>
        <dbReference type="ARBA" id="ARBA00022553"/>
    </source>
</evidence>
<comment type="caution">
    <text evidence="14">The sequence shown here is derived from an EMBL/GenBank/DDBJ whole genome shotgun (WGS) entry which is preliminary data.</text>
</comment>
<evidence type="ECO:0000256" key="9">
    <source>
        <dbReference type="PROSITE-ProRule" id="PRU00169"/>
    </source>
</evidence>
<dbReference type="Pfam" id="PF07568">
    <property type="entry name" value="HisKA_2"/>
    <property type="match status" value="1"/>
</dbReference>
<dbReference type="InterPro" id="IPR000700">
    <property type="entry name" value="PAS-assoc_C"/>
</dbReference>
<evidence type="ECO:0000256" key="7">
    <source>
        <dbReference type="ARBA" id="ARBA00022840"/>
    </source>
</evidence>
<dbReference type="InterPro" id="IPR011495">
    <property type="entry name" value="Sig_transdc_His_kin_sub2_dim/P"/>
</dbReference>
<keyword evidence="3 9" id="KW-0597">Phosphoprotein</keyword>
<feature type="domain" description="Response regulatory" evidence="11">
    <location>
        <begin position="6"/>
        <end position="122"/>
    </location>
</feature>
<dbReference type="SMART" id="SM00387">
    <property type="entry name" value="HATPase_c"/>
    <property type="match status" value="1"/>
</dbReference>
<dbReference type="CDD" id="cd00130">
    <property type="entry name" value="PAS"/>
    <property type="match status" value="1"/>
</dbReference>
<dbReference type="InterPro" id="IPR011006">
    <property type="entry name" value="CheY-like_superfamily"/>
</dbReference>
<keyword evidence="10" id="KW-0175">Coiled coil</keyword>
<gene>
    <name evidence="14" type="ORF">MPEBLZ_02593</name>
</gene>
<dbReference type="GO" id="GO:0005524">
    <property type="term" value="F:ATP binding"/>
    <property type="evidence" value="ECO:0007669"/>
    <property type="project" value="UniProtKB-KW"/>
</dbReference>
<evidence type="ECO:0000256" key="2">
    <source>
        <dbReference type="ARBA" id="ARBA00012438"/>
    </source>
</evidence>
<dbReference type="PANTHER" id="PTHR41523">
    <property type="entry name" value="TWO-COMPONENT SYSTEM SENSOR PROTEIN"/>
    <property type="match status" value="1"/>
</dbReference>
<sequence length="470" mass="52500">MNKQVRVLVIEDSRFDARILIGELEHGGYEPDYELVDTPEGMRTAITAKSWDIVISDYVMPDFSGLDAIRILQESGLDIPIIIVSGNIGEDTAVQAMKAGAHDYLIKGNLARLIPAIERELSEAQERRKRKKAEAELKSTKEKLESFINNTSDAIIILDLEEKILQVNTGFEKIYGWTAAEAVGIKLPTIPVNIIPETEKLLAKVKSGNVITAHETIRRRKDGSVFDVSVTISPIKDAEGKVVAFAGISRDITERKRSEELIRSSLLEKETLLREIHHRVKNNMQVISSLLRLQSRYAKDKDDIEFFKDSQNRISSMALVHEKLYQSGNFTKIDFSVYAKDLIKSIFHSYGTISSRITPTIKVENVSLGIDSAIPCGLIINELVTNSLKHAFPDGKKGDIKIFMRRTGENEYSLEVCDNGIGIAQGIDFDNSNSLGLHLVKILAQKQLNGDINLNRDHGTEIKINFKGAK</sequence>
<name>A0A0P7ZGP6_9EURY</name>